<protein>
    <submittedName>
        <fullName evidence="1">Uncharacterized protein</fullName>
    </submittedName>
</protein>
<proteinExistence type="predicted"/>
<organism evidence="1">
    <name type="scientific">Anguilla anguilla</name>
    <name type="common">European freshwater eel</name>
    <name type="synonym">Muraena anguilla</name>
    <dbReference type="NCBI Taxonomy" id="7936"/>
    <lineage>
        <taxon>Eukaryota</taxon>
        <taxon>Metazoa</taxon>
        <taxon>Chordata</taxon>
        <taxon>Craniata</taxon>
        <taxon>Vertebrata</taxon>
        <taxon>Euteleostomi</taxon>
        <taxon>Actinopterygii</taxon>
        <taxon>Neopterygii</taxon>
        <taxon>Teleostei</taxon>
        <taxon>Anguilliformes</taxon>
        <taxon>Anguillidae</taxon>
        <taxon>Anguilla</taxon>
    </lineage>
</organism>
<evidence type="ECO:0000313" key="1">
    <source>
        <dbReference type="EMBL" id="JAH42411.1"/>
    </source>
</evidence>
<dbReference type="EMBL" id="GBXM01066166">
    <property type="protein sequence ID" value="JAH42411.1"/>
    <property type="molecule type" value="Transcribed_RNA"/>
</dbReference>
<dbReference type="AlphaFoldDB" id="A0A0E9SM71"/>
<name>A0A0E9SM71_ANGAN</name>
<accession>A0A0E9SM71</accession>
<reference evidence="1" key="2">
    <citation type="journal article" date="2015" name="Fish Shellfish Immunol.">
        <title>Early steps in the European eel (Anguilla anguilla)-Vibrio vulnificus interaction in the gills: Role of the RtxA13 toxin.</title>
        <authorList>
            <person name="Callol A."/>
            <person name="Pajuelo D."/>
            <person name="Ebbesson L."/>
            <person name="Teles M."/>
            <person name="MacKenzie S."/>
            <person name="Amaro C."/>
        </authorList>
    </citation>
    <scope>NUCLEOTIDE SEQUENCE</scope>
</reference>
<reference evidence="1" key="1">
    <citation type="submission" date="2014-11" db="EMBL/GenBank/DDBJ databases">
        <authorList>
            <person name="Amaro Gonzalez C."/>
        </authorList>
    </citation>
    <scope>NUCLEOTIDE SEQUENCE</scope>
</reference>
<sequence length="17" mass="1896">MSVCVYVRVCAYVCVCV</sequence>